<dbReference type="EMBL" id="JWHL01000002">
    <property type="protein sequence ID" value="MBR1368287.1"/>
    <property type="molecule type" value="Genomic_DNA"/>
</dbReference>
<evidence type="ECO:0000256" key="3">
    <source>
        <dbReference type="ARBA" id="ARBA00022692"/>
    </source>
</evidence>
<evidence type="ECO:0000256" key="2">
    <source>
        <dbReference type="ARBA" id="ARBA00022475"/>
    </source>
</evidence>
<protein>
    <submittedName>
        <fullName evidence="7">Monovalent cation/H+ antiporter subunit E</fullName>
    </submittedName>
</protein>
<evidence type="ECO:0000313" key="8">
    <source>
        <dbReference type="Proteomes" id="UP000730161"/>
    </source>
</evidence>
<gene>
    <name evidence="7" type="ORF">RJ53_01750</name>
</gene>
<dbReference type="RefSeq" id="WP_343221807.1">
    <property type="nucleotide sequence ID" value="NZ_JWHL01000002.1"/>
</dbReference>
<dbReference type="AlphaFoldDB" id="A0A8J7W8V9"/>
<dbReference type="GO" id="GO:0008324">
    <property type="term" value="F:monoatomic cation transmembrane transporter activity"/>
    <property type="evidence" value="ECO:0007669"/>
    <property type="project" value="InterPro"/>
</dbReference>
<keyword evidence="8" id="KW-1185">Reference proteome</keyword>
<proteinExistence type="predicted"/>
<evidence type="ECO:0000256" key="1">
    <source>
        <dbReference type="ARBA" id="ARBA00004651"/>
    </source>
</evidence>
<evidence type="ECO:0000256" key="5">
    <source>
        <dbReference type="ARBA" id="ARBA00023136"/>
    </source>
</evidence>
<keyword evidence="2" id="KW-1003">Cell membrane</keyword>
<sequence length="175" mass="19295">MIRLLATMVAAFVAYLLLTAGSGDILLWSGPELVAGAIIAIIVGITSYRIFCRSENLRMANPLRILLLLVYAAIPLLIEMARANIDVAIRVITGRVHPGIIRVRTGMKTDLGLLLLANSITLTPGTLSVDVDEESRDLYVHLINVPEALRTEKSVDSRELFTFFNIPGWIRRIAE</sequence>
<dbReference type="Proteomes" id="UP000730161">
    <property type="component" value="Unassembled WGS sequence"/>
</dbReference>
<evidence type="ECO:0000256" key="4">
    <source>
        <dbReference type="ARBA" id="ARBA00022989"/>
    </source>
</evidence>
<accession>A0A8J7W8V9</accession>
<evidence type="ECO:0000256" key="6">
    <source>
        <dbReference type="SAM" id="Phobius"/>
    </source>
</evidence>
<feature type="transmembrane region" description="Helical" evidence="6">
    <location>
        <begin position="33"/>
        <end position="51"/>
    </location>
</feature>
<name>A0A8J7W8V9_9EURY</name>
<dbReference type="PANTHER" id="PTHR34584">
    <property type="entry name" value="NA(+)/H(+) ANTIPORTER SUBUNIT E1"/>
    <property type="match status" value="1"/>
</dbReference>
<comment type="subcellular location">
    <subcellularLocation>
        <location evidence="1">Cell membrane</location>
        <topology evidence="1">Multi-pass membrane protein</topology>
    </subcellularLocation>
</comment>
<dbReference type="Pfam" id="PF01899">
    <property type="entry name" value="MNHE"/>
    <property type="match status" value="1"/>
</dbReference>
<comment type="caution">
    <text evidence="7">The sequence shown here is derived from an EMBL/GenBank/DDBJ whole genome shotgun (WGS) entry which is preliminary data.</text>
</comment>
<dbReference type="PANTHER" id="PTHR34584:SF1">
    <property type="entry name" value="NA(+)_H(+) ANTIPORTER SUBUNIT E1"/>
    <property type="match status" value="1"/>
</dbReference>
<organism evidence="7 8">
    <name type="scientific">Methanocalculus chunghsingensis</name>
    <dbReference type="NCBI Taxonomy" id="156457"/>
    <lineage>
        <taxon>Archaea</taxon>
        <taxon>Methanobacteriati</taxon>
        <taxon>Methanobacteriota</taxon>
        <taxon>Stenosarchaea group</taxon>
        <taxon>Methanomicrobia</taxon>
        <taxon>Methanomicrobiales</taxon>
        <taxon>Methanocalculaceae</taxon>
        <taxon>Methanocalculus</taxon>
    </lineage>
</organism>
<keyword evidence="4 6" id="KW-1133">Transmembrane helix</keyword>
<evidence type="ECO:0000313" key="7">
    <source>
        <dbReference type="EMBL" id="MBR1368287.1"/>
    </source>
</evidence>
<reference evidence="7" key="1">
    <citation type="submission" date="2014-12" db="EMBL/GenBank/DDBJ databases">
        <authorList>
            <person name="Huang H.-H."/>
            <person name="Chen S.-C."/>
            <person name="Lai M.-C."/>
        </authorList>
    </citation>
    <scope>NUCLEOTIDE SEQUENCE</scope>
    <source>
        <strain evidence="7">K1F9705b</strain>
    </source>
</reference>
<keyword evidence="3 6" id="KW-0812">Transmembrane</keyword>
<keyword evidence="5 6" id="KW-0472">Membrane</keyword>
<feature type="transmembrane region" description="Helical" evidence="6">
    <location>
        <begin position="63"/>
        <end position="81"/>
    </location>
</feature>
<dbReference type="GO" id="GO:0005886">
    <property type="term" value="C:plasma membrane"/>
    <property type="evidence" value="ECO:0007669"/>
    <property type="project" value="UniProtKB-SubCell"/>
</dbReference>
<dbReference type="InterPro" id="IPR002758">
    <property type="entry name" value="Cation_antiport_E"/>
</dbReference>
<dbReference type="PIRSF" id="PIRSF019239">
    <property type="entry name" value="MrpE"/>
    <property type="match status" value="1"/>
</dbReference>